<comment type="similarity">
    <text evidence="1">Belongs to the iron/manganese superoxide dismutase family.</text>
</comment>
<dbReference type="EC" id="1.15.1.1" evidence="2"/>
<evidence type="ECO:0000259" key="5">
    <source>
        <dbReference type="Pfam" id="PF02777"/>
    </source>
</evidence>
<dbReference type="InterPro" id="IPR019832">
    <property type="entry name" value="Mn/Fe_SOD_C"/>
</dbReference>
<evidence type="ECO:0000256" key="2">
    <source>
        <dbReference type="ARBA" id="ARBA00012682"/>
    </source>
</evidence>
<accession>A0A1G2U0K1</accession>
<sequence>MQKFEIKEFNIPKLKGISDKNIEEHLKLYQGYAKNANLILEHIEEFAKDTEKYAYELGEIQRRFSFEFNGMRNHEYYFASFEDGPKNLEEGSKFKKAITEEFGDFDKWLQRFKAIALTRGIGWAMLYWDPITKTLLTQWVDEQHLGQLNGCQTILSLDMWEHAFVADYEPSGKKQYIEDFFENLNWKKIENNFLVASSQ</sequence>
<protein>
    <recommendedName>
        <fullName evidence="2">superoxide dismutase</fullName>
        <ecNumber evidence="2">1.15.1.1</ecNumber>
    </recommendedName>
</protein>
<keyword evidence="4" id="KW-0560">Oxidoreductase</keyword>
<evidence type="ECO:0000313" key="7">
    <source>
        <dbReference type="Proteomes" id="UP000178404"/>
    </source>
</evidence>
<dbReference type="EMBL" id="MHWA01000004">
    <property type="protein sequence ID" value="OHB02362.1"/>
    <property type="molecule type" value="Genomic_DNA"/>
</dbReference>
<name>A0A1G2U0K1_9BACT</name>
<keyword evidence="3" id="KW-0479">Metal-binding</keyword>
<reference evidence="6 7" key="1">
    <citation type="journal article" date="2016" name="Nat. Commun.">
        <title>Thousands of microbial genomes shed light on interconnected biogeochemical processes in an aquifer system.</title>
        <authorList>
            <person name="Anantharaman K."/>
            <person name="Brown C.T."/>
            <person name="Hug L.A."/>
            <person name="Sharon I."/>
            <person name="Castelle C.J."/>
            <person name="Probst A.J."/>
            <person name="Thomas B.C."/>
            <person name="Singh A."/>
            <person name="Wilkins M.J."/>
            <person name="Karaoz U."/>
            <person name="Brodie E.L."/>
            <person name="Williams K.H."/>
            <person name="Hubbard S.S."/>
            <person name="Banfield J.F."/>
        </authorList>
    </citation>
    <scope>NUCLEOTIDE SEQUENCE [LARGE SCALE GENOMIC DNA]</scope>
</reference>
<feature type="domain" description="Manganese/iron superoxide dismutase C-terminal" evidence="5">
    <location>
        <begin position="92"/>
        <end position="191"/>
    </location>
</feature>
<evidence type="ECO:0000256" key="3">
    <source>
        <dbReference type="ARBA" id="ARBA00022723"/>
    </source>
</evidence>
<dbReference type="GO" id="GO:0046872">
    <property type="term" value="F:metal ion binding"/>
    <property type="evidence" value="ECO:0007669"/>
    <property type="project" value="UniProtKB-KW"/>
</dbReference>
<gene>
    <name evidence="6" type="ORF">A3A90_01015</name>
</gene>
<dbReference type="InterPro" id="IPR050265">
    <property type="entry name" value="Fe/Mn_Superoxide_Dismutase"/>
</dbReference>
<dbReference type="PANTHER" id="PTHR11404">
    <property type="entry name" value="SUPEROXIDE DISMUTASE 2"/>
    <property type="match status" value="1"/>
</dbReference>
<evidence type="ECO:0000256" key="1">
    <source>
        <dbReference type="ARBA" id="ARBA00008714"/>
    </source>
</evidence>
<dbReference type="Proteomes" id="UP000178404">
    <property type="component" value="Unassembled WGS sequence"/>
</dbReference>
<dbReference type="GO" id="GO:0004784">
    <property type="term" value="F:superoxide dismutase activity"/>
    <property type="evidence" value="ECO:0007669"/>
    <property type="project" value="UniProtKB-EC"/>
</dbReference>
<dbReference type="AlphaFoldDB" id="A0A1G2U0K1"/>
<dbReference type="Gene3D" id="3.55.40.20">
    <property type="entry name" value="Iron/manganese superoxide dismutase, C-terminal domain"/>
    <property type="match status" value="1"/>
</dbReference>
<dbReference type="InterPro" id="IPR036324">
    <property type="entry name" value="Mn/Fe_SOD_N_sf"/>
</dbReference>
<dbReference type="SUPFAM" id="SSF46609">
    <property type="entry name" value="Fe,Mn superoxide dismutase (SOD), N-terminal domain"/>
    <property type="match status" value="1"/>
</dbReference>
<dbReference type="PANTHER" id="PTHR11404:SF6">
    <property type="entry name" value="SUPEROXIDE DISMUTASE [MN], MITOCHONDRIAL"/>
    <property type="match status" value="1"/>
</dbReference>
<dbReference type="SUPFAM" id="SSF54719">
    <property type="entry name" value="Fe,Mn superoxide dismutase (SOD), C-terminal domain"/>
    <property type="match status" value="1"/>
</dbReference>
<organism evidence="6 7">
    <name type="scientific">Candidatus Zambryskibacteria bacterium RIFCSPLOWO2_01_FULL_35_19</name>
    <dbReference type="NCBI Taxonomy" id="1802757"/>
    <lineage>
        <taxon>Bacteria</taxon>
        <taxon>Candidatus Zambryskiibacteriota</taxon>
    </lineage>
</organism>
<comment type="caution">
    <text evidence="6">The sequence shown here is derived from an EMBL/GenBank/DDBJ whole genome shotgun (WGS) entry which is preliminary data.</text>
</comment>
<evidence type="ECO:0000256" key="4">
    <source>
        <dbReference type="ARBA" id="ARBA00023002"/>
    </source>
</evidence>
<dbReference type="Gene3D" id="1.10.287.990">
    <property type="entry name" value="Fe,Mn superoxide dismutase (SOD) domain"/>
    <property type="match status" value="1"/>
</dbReference>
<proteinExistence type="inferred from homology"/>
<dbReference type="Pfam" id="PF02777">
    <property type="entry name" value="Sod_Fe_C"/>
    <property type="match status" value="1"/>
</dbReference>
<dbReference type="InterPro" id="IPR036314">
    <property type="entry name" value="SOD_C_sf"/>
</dbReference>
<evidence type="ECO:0000313" key="6">
    <source>
        <dbReference type="EMBL" id="OHB02362.1"/>
    </source>
</evidence>